<keyword evidence="5" id="KW-1133">Transmembrane helix</keyword>
<comment type="subcellular location">
    <subcellularLocation>
        <location evidence="1">Mitochondrion membrane</location>
        <topology evidence="1">Multi-pass membrane protein</topology>
    </subcellularLocation>
</comment>
<keyword evidence="4 8" id="KW-0812">Transmembrane</keyword>
<feature type="repeat" description="Solcar" evidence="8">
    <location>
        <begin position="40"/>
        <end position="163"/>
    </location>
</feature>
<evidence type="ECO:0000256" key="10">
    <source>
        <dbReference type="SAM" id="MobiDB-lite"/>
    </source>
</evidence>
<keyword evidence="7 8" id="KW-0472">Membrane</keyword>
<evidence type="ECO:0000256" key="5">
    <source>
        <dbReference type="ARBA" id="ARBA00022989"/>
    </source>
</evidence>
<gene>
    <name evidence="11" type="ORF">NSK_000488</name>
</gene>
<feature type="region of interest" description="Disordered" evidence="10">
    <location>
        <begin position="297"/>
        <end position="383"/>
    </location>
</feature>
<feature type="repeat" description="Solcar" evidence="8">
    <location>
        <begin position="344"/>
        <end position="438"/>
    </location>
</feature>
<evidence type="ECO:0000256" key="2">
    <source>
        <dbReference type="ARBA" id="ARBA00006375"/>
    </source>
</evidence>
<dbReference type="GO" id="GO:0031966">
    <property type="term" value="C:mitochondrial membrane"/>
    <property type="evidence" value="ECO:0007669"/>
    <property type="project" value="UniProtKB-SubCell"/>
</dbReference>
<reference evidence="11 12" key="1">
    <citation type="submission" date="2019-01" db="EMBL/GenBank/DDBJ databases">
        <title>Nuclear Genome Assembly of the Microalgal Biofuel strain Nannochloropsis salina CCMP1776.</title>
        <authorList>
            <person name="Hovde B."/>
        </authorList>
    </citation>
    <scope>NUCLEOTIDE SEQUENCE [LARGE SCALE GENOMIC DNA]</scope>
    <source>
        <strain evidence="11 12">CCMP1776</strain>
    </source>
</reference>
<evidence type="ECO:0000256" key="6">
    <source>
        <dbReference type="ARBA" id="ARBA00023128"/>
    </source>
</evidence>
<comment type="caution">
    <text evidence="11">The sequence shown here is derived from an EMBL/GenBank/DDBJ whole genome shotgun (WGS) entry which is preliminary data.</text>
</comment>
<evidence type="ECO:0000256" key="7">
    <source>
        <dbReference type="ARBA" id="ARBA00023136"/>
    </source>
</evidence>
<keyword evidence="12" id="KW-1185">Reference proteome</keyword>
<dbReference type="PROSITE" id="PS50920">
    <property type="entry name" value="SOLCAR"/>
    <property type="match status" value="3"/>
</dbReference>
<keyword evidence="3 9" id="KW-0813">Transport</keyword>
<dbReference type="InterPro" id="IPR023395">
    <property type="entry name" value="MCP_dom_sf"/>
</dbReference>
<dbReference type="GO" id="GO:0015093">
    <property type="term" value="F:ferrous iron transmembrane transporter activity"/>
    <property type="evidence" value="ECO:0007669"/>
    <property type="project" value="TreeGrafter"/>
</dbReference>
<dbReference type="Gene3D" id="1.50.40.10">
    <property type="entry name" value="Mitochondrial carrier domain"/>
    <property type="match status" value="2"/>
</dbReference>
<dbReference type="OrthoDB" id="43906at2759"/>
<evidence type="ECO:0000256" key="8">
    <source>
        <dbReference type="PROSITE-ProRule" id="PRU00282"/>
    </source>
</evidence>
<evidence type="ECO:0008006" key="13">
    <source>
        <dbReference type="Google" id="ProtNLM"/>
    </source>
</evidence>
<evidence type="ECO:0000256" key="4">
    <source>
        <dbReference type="ARBA" id="ARBA00022692"/>
    </source>
</evidence>
<evidence type="ECO:0000313" key="11">
    <source>
        <dbReference type="EMBL" id="TFJ88134.1"/>
    </source>
</evidence>
<evidence type="ECO:0000313" key="12">
    <source>
        <dbReference type="Proteomes" id="UP000355283"/>
    </source>
</evidence>
<sequence length="460" mass="48215">MEQIIAFLVSGGRQTAPAECHGIGGGDADLDWEDWDPKTGSFVHHMMAGSVAGIAEHTLMYPVDTIKTFMQCQECSLTANCLKQRTVVAAAAAVSGREGLGEAAARGASGVEGSVGLTSYEAAFRLVQKEGTLRLWRGVSTMLSACVPAHAAYFSALESCKERFGVNGREHNVIGAAAAGAVATLFHDSIMTPMDVIKQRLQLGYYKGLAHCAVSIARQEGVRAFYLSLPVTLFMNLPYGGVMVAANESIKRLLKPAGDYTTGTYLLAGSGAGALAAAATTPLDLIKTRLQTQVTIQTTRSTGHAPHGRPPGAGEAGRGNGALHTVSPGFHRPTSASMSPLAAAHEAMSPAGSRVSPSVPPSLPPVPPLRSHVTSSSDGGCRRAEHTRLRYKGIMDAAKQIHAAEGAMGFFRGMVPRLLVHTPSVAISWTTYETVKDMLSMGYFSTGPPPSPPPVPPETG</sequence>
<protein>
    <recommendedName>
        <fullName evidence="13">Mitochondrial carrier protein</fullName>
    </recommendedName>
</protein>
<dbReference type="PANTHER" id="PTHR45758:SF4">
    <property type="entry name" value="MITOFERRIN-1"/>
    <property type="match status" value="1"/>
</dbReference>
<dbReference type="GO" id="GO:0048250">
    <property type="term" value="P:iron import into the mitochondrion"/>
    <property type="evidence" value="ECO:0007669"/>
    <property type="project" value="TreeGrafter"/>
</dbReference>
<dbReference type="Proteomes" id="UP000355283">
    <property type="component" value="Unassembled WGS sequence"/>
</dbReference>
<organism evidence="11 12">
    <name type="scientific">Nannochloropsis salina CCMP1776</name>
    <dbReference type="NCBI Taxonomy" id="1027361"/>
    <lineage>
        <taxon>Eukaryota</taxon>
        <taxon>Sar</taxon>
        <taxon>Stramenopiles</taxon>
        <taxon>Ochrophyta</taxon>
        <taxon>Eustigmatophyceae</taxon>
        <taxon>Eustigmatales</taxon>
        <taxon>Monodopsidaceae</taxon>
        <taxon>Microchloropsis</taxon>
        <taxon>Microchloropsis salina</taxon>
    </lineage>
</organism>
<dbReference type="SUPFAM" id="SSF103506">
    <property type="entry name" value="Mitochondrial carrier"/>
    <property type="match status" value="1"/>
</dbReference>
<evidence type="ECO:0000256" key="3">
    <source>
        <dbReference type="ARBA" id="ARBA00022448"/>
    </source>
</evidence>
<dbReference type="EMBL" id="SDOX01000002">
    <property type="protein sequence ID" value="TFJ88134.1"/>
    <property type="molecule type" value="Genomic_DNA"/>
</dbReference>
<feature type="repeat" description="Solcar" evidence="8">
    <location>
        <begin position="171"/>
        <end position="253"/>
    </location>
</feature>
<dbReference type="AlphaFoldDB" id="A0A4D9DAW0"/>
<comment type="similarity">
    <text evidence="2 9">Belongs to the mitochondrial carrier (TC 2.A.29) family.</text>
</comment>
<evidence type="ECO:0000256" key="9">
    <source>
        <dbReference type="RuleBase" id="RU000488"/>
    </source>
</evidence>
<name>A0A4D9DAW0_9STRA</name>
<dbReference type="PANTHER" id="PTHR45758">
    <property type="entry name" value="MITOFERRIN-1-RELATED"/>
    <property type="match status" value="1"/>
</dbReference>
<proteinExistence type="inferred from homology"/>
<evidence type="ECO:0000256" key="1">
    <source>
        <dbReference type="ARBA" id="ARBA00004225"/>
    </source>
</evidence>
<keyword evidence="6" id="KW-0496">Mitochondrion</keyword>
<dbReference type="InterPro" id="IPR018108">
    <property type="entry name" value="MCP_transmembrane"/>
</dbReference>
<feature type="compositionally biased region" description="Pro residues" evidence="10">
    <location>
        <begin position="358"/>
        <end position="368"/>
    </location>
</feature>
<dbReference type="Pfam" id="PF00153">
    <property type="entry name" value="Mito_carr"/>
    <property type="match status" value="4"/>
</dbReference>
<accession>A0A4D9DAW0</accession>